<dbReference type="Pfam" id="PF12905">
    <property type="entry name" value="Glyco_hydro_101"/>
    <property type="match status" value="1"/>
</dbReference>
<name>A0A1H6C9P3_9BACT</name>
<feature type="domain" description="Endo-alpha-N-acetylgalactosaminidase" evidence="1">
    <location>
        <begin position="230"/>
        <end position="366"/>
    </location>
</feature>
<dbReference type="InterPro" id="IPR025706">
    <property type="entry name" value="Endoa_GalNAc"/>
</dbReference>
<dbReference type="AlphaFoldDB" id="A0A1H6C9P3"/>
<dbReference type="Gene3D" id="3.20.20.80">
    <property type="entry name" value="Glycosidases"/>
    <property type="match status" value="1"/>
</dbReference>
<dbReference type="Proteomes" id="UP000236728">
    <property type="component" value="Unassembled WGS sequence"/>
</dbReference>
<dbReference type="OrthoDB" id="1095434at2"/>
<evidence type="ECO:0000313" key="2">
    <source>
        <dbReference type="EMBL" id="SEG69086.1"/>
    </source>
</evidence>
<evidence type="ECO:0000313" key="3">
    <source>
        <dbReference type="Proteomes" id="UP000236728"/>
    </source>
</evidence>
<evidence type="ECO:0000259" key="1">
    <source>
        <dbReference type="Pfam" id="PF12905"/>
    </source>
</evidence>
<reference evidence="2 3" key="1">
    <citation type="submission" date="2016-10" db="EMBL/GenBank/DDBJ databases">
        <authorList>
            <person name="de Groot N.N."/>
        </authorList>
    </citation>
    <scope>NUCLEOTIDE SEQUENCE [LARGE SCALE GENOMIC DNA]</scope>
    <source>
        <strain evidence="2 3">DSM 22489</strain>
    </source>
</reference>
<accession>A0A1H6C9P3</accession>
<sequence length="636" mass="70539">MARYGEQPAAEFTLRYELEGSTLRLTLRKIIEHIGFELISVSLPALVTVTSDQPESWLAHGNNGGDVVRLAQAKAGKLAPNSFWGEIHAVLPIIMAGHSGAICVQETTAFMDGTLLAVTGNAPRLAATLGTLQQHRVDGSGCYNMNLGRTVPNTCGNDQTLNLLIEDPSSVRFDFLAPTGAPLGWVDGAKLVRGRMPPVPNPYYHDRYIYGIRVDEPNFPAPGATFTQCEEIIRKAHALTGGASQLVHLWGWQFRGKDTGYPAVNVVDERLGGYDAMMRLKDDVRPLNADVSLSDNYDDAYRSSPAWDERYIARKPDGTLWKSRAWTGEESYIQGLAKYMEGPGTERVRYTCERYRLPGTIHVDVLSYYAIRNDWDPAHPASGIRNLRQGRYRVLEEFKKHGVDVTSEGLRYPYIGKMSMCWYAGGPSPCPFGGSPVPMLATIYRQSAMWGRNIPKGAGVEDIAWMLLFYGEAAHAILSGDVPMESITDAFYLAMAPWFLLHRRNIEGHSIDGAQSRTVLEGEDSYFDLDWQTKRYQLVLEGREVASNGSCTCPLGEDRMALYRTKAGLAEVILPKAWDAATVVAYRLFSDRREMVEPQITGGHVRMNLDARRPVMVYRNAKAAERGGTRSAIASA</sequence>
<proteinExistence type="predicted"/>
<gene>
    <name evidence="2" type="ORF">SAMN05421819_4309</name>
</gene>
<protein>
    <recommendedName>
        <fullName evidence="1">Endo-alpha-N-acetylgalactosaminidase domain-containing protein</fullName>
    </recommendedName>
</protein>
<organism evidence="2 3">
    <name type="scientific">Bryocella elongata</name>
    <dbReference type="NCBI Taxonomy" id="863522"/>
    <lineage>
        <taxon>Bacteria</taxon>
        <taxon>Pseudomonadati</taxon>
        <taxon>Acidobacteriota</taxon>
        <taxon>Terriglobia</taxon>
        <taxon>Terriglobales</taxon>
        <taxon>Acidobacteriaceae</taxon>
        <taxon>Bryocella</taxon>
    </lineage>
</organism>
<keyword evidence="3" id="KW-1185">Reference proteome</keyword>
<dbReference type="GO" id="GO:0033926">
    <property type="term" value="F:endo-alpha-N-acetylgalactosaminidase activity"/>
    <property type="evidence" value="ECO:0007669"/>
    <property type="project" value="InterPro"/>
</dbReference>
<dbReference type="RefSeq" id="WP_103935155.1">
    <property type="nucleotide sequence ID" value="NZ_FNVA01000009.1"/>
</dbReference>
<dbReference type="EMBL" id="FNVA01000009">
    <property type="protein sequence ID" value="SEG69086.1"/>
    <property type="molecule type" value="Genomic_DNA"/>
</dbReference>